<keyword evidence="1 2" id="KW-0597">Phosphoprotein</keyword>
<dbReference type="SUPFAM" id="SSF52172">
    <property type="entry name" value="CheY-like"/>
    <property type="match status" value="1"/>
</dbReference>
<evidence type="ECO:0000259" key="3">
    <source>
        <dbReference type="PROSITE" id="PS50110"/>
    </source>
</evidence>
<dbReference type="SMART" id="SM00448">
    <property type="entry name" value="REC"/>
    <property type="match status" value="1"/>
</dbReference>
<evidence type="ECO:0000313" key="5">
    <source>
        <dbReference type="Proteomes" id="UP001147830"/>
    </source>
</evidence>
<dbReference type="InterPro" id="IPR050595">
    <property type="entry name" value="Bact_response_regulator"/>
</dbReference>
<comment type="caution">
    <text evidence="4">The sequence shown here is derived from an EMBL/GenBank/DDBJ whole genome shotgun (WGS) entry which is preliminary data.</text>
</comment>
<reference evidence="4" key="1">
    <citation type="journal article" date="2022" name="Front. Microbiol.">
        <title>Genome-based taxonomic rearrangement of Oceanobacter-related bacteria including the description of Thalassolituus hydrocarbonoclasticus sp. nov. and Thalassolituus pacificus sp. nov. and emended description of the genus Thalassolituus.</title>
        <authorList>
            <person name="Dong C."/>
            <person name="Wei L."/>
            <person name="Wang J."/>
            <person name="Lai Q."/>
            <person name="Huang Z."/>
            <person name="Shao Z."/>
        </authorList>
    </citation>
    <scope>NUCLEOTIDE SEQUENCE</scope>
    <source>
        <strain evidence="4">59MF3M-4</strain>
    </source>
</reference>
<gene>
    <name evidence="4" type="ORF">NYR02_08170</name>
</gene>
<evidence type="ECO:0000256" key="1">
    <source>
        <dbReference type="ARBA" id="ARBA00022553"/>
    </source>
</evidence>
<dbReference type="PROSITE" id="PS50110">
    <property type="entry name" value="RESPONSE_REGULATORY"/>
    <property type="match status" value="1"/>
</dbReference>
<dbReference type="EMBL" id="JAOANI010000015">
    <property type="protein sequence ID" value="MCT7358991.1"/>
    <property type="molecule type" value="Genomic_DNA"/>
</dbReference>
<protein>
    <submittedName>
        <fullName evidence="4">Response regulator</fullName>
    </submittedName>
</protein>
<proteinExistence type="predicted"/>
<dbReference type="GO" id="GO:0000160">
    <property type="term" value="P:phosphorelay signal transduction system"/>
    <property type="evidence" value="ECO:0007669"/>
    <property type="project" value="InterPro"/>
</dbReference>
<feature type="modified residue" description="4-aspartylphosphate" evidence="2">
    <location>
        <position position="54"/>
    </location>
</feature>
<dbReference type="InterPro" id="IPR001789">
    <property type="entry name" value="Sig_transdc_resp-reg_receiver"/>
</dbReference>
<name>A0A9X2WF37_9GAMM</name>
<dbReference type="AlphaFoldDB" id="A0A9X2WF37"/>
<dbReference type="InterPro" id="IPR011006">
    <property type="entry name" value="CheY-like_superfamily"/>
</dbReference>
<reference evidence="4" key="2">
    <citation type="submission" date="2022-08" db="EMBL/GenBank/DDBJ databases">
        <authorList>
            <person name="Dong C."/>
        </authorList>
    </citation>
    <scope>NUCLEOTIDE SEQUENCE</scope>
    <source>
        <strain evidence="4">59MF3M-4</strain>
    </source>
</reference>
<dbReference type="PANTHER" id="PTHR44591">
    <property type="entry name" value="STRESS RESPONSE REGULATOR PROTEIN 1"/>
    <property type="match status" value="1"/>
</dbReference>
<accession>A0A9X2WF37</accession>
<feature type="domain" description="Response regulatory" evidence="3">
    <location>
        <begin position="2"/>
        <end position="119"/>
    </location>
</feature>
<dbReference type="RefSeq" id="WP_260975881.1">
    <property type="nucleotide sequence ID" value="NZ_JAOANI010000015.1"/>
</dbReference>
<sequence>MKFLIVDDSPAMQAIVRRSLQRAGYGDLEFRLAGNGREAIEIIRTWEPEVVITDWHMPEMSGLDLIRECQRQMLGIKIGLVTTETSPERIQEARNAGALFVLHKPFEQEEFSEVLLPIIQGAVEGEALLANSASEPDTTTYELRLPSLGAMNKVIDGVTLADVQLLPADRRQVDYRYLPYVVALFSDHEKATIKAVCIMDIRAAAVLSCAATGEFPEMYNECLQNKAMGKKLLDNIKRMMKLVGALFYDPSNQQDLDLKSVHLIPKPFDRLEKLGSSVSDKRMDITVTSPMYGEGHLILMEVLE</sequence>
<organism evidence="4 5">
    <name type="scientific">Thalassolituus pacificus</name>
    <dbReference type="NCBI Taxonomy" id="2975440"/>
    <lineage>
        <taxon>Bacteria</taxon>
        <taxon>Pseudomonadati</taxon>
        <taxon>Pseudomonadota</taxon>
        <taxon>Gammaproteobacteria</taxon>
        <taxon>Oceanospirillales</taxon>
        <taxon>Oceanospirillaceae</taxon>
        <taxon>Thalassolituus</taxon>
    </lineage>
</organism>
<evidence type="ECO:0000313" key="4">
    <source>
        <dbReference type="EMBL" id="MCT7358991.1"/>
    </source>
</evidence>
<dbReference type="Proteomes" id="UP001147830">
    <property type="component" value="Unassembled WGS sequence"/>
</dbReference>
<dbReference type="PANTHER" id="PTHR44591:SF3">
    <property type="entry name" value="RESPONSE REGULATORY DOMAIN-CONTAINING PROTEIN"/>
    <property type="match status" value="1"/>
</dbReference>
<dbReference type="Gene3D" id="3.40.50.2300">
    <property type="match status" value="1"/>
</dbReference>
<evidence type="ECO:0000256" key="2">
    <source>
        <dbReference type="PROSITE-ProRule" id="PRU00169"/>
    </source>
</evidence>
<dbReference type="Pfam" id="PF00072">
    <property type="entry name" value="Response_reg"/>
    <property type="match status" value="1"/>
</dbReference>
<keyword evidence="5" id="KW-1185">Reference proteome</keyword>